<keyword evidence="1" id="KW-0472">Membrane</keyword>
<evidence type="ECO:0000313" key="2">
    <source>
        <dbReference type="EMBL" id="KAK7269531.1"/>
    </source>
</evidence>
<organism evidence="2 3">
    <name type="scientific">Crotalaria pallida</name>
    <name type="common">Smooth rattlebox</name>
    <name type="synonym">Crotalaria striata</name>
    <dbReference type="NCBI Taxonomy" id="3830"/>
    <lineage>
        <taxon>Eukaryota</taxon>
        <taxon>Viridiplantae</taxon>
        <taxon>Streptophyta</taxon>
        <taxon>Embryophyta</taxon>
        <taxon>Tracheophyta</taxon>
        <taxon>Spermatophyta</taxon>
        <taxon>Magnoliopsida</taxon>
        <taxon>eudicotyledons</taxon>
        <taxon>Gunneridae</taxon>
        <taxon>Pentapetalae</taxon>
        <taxon>rosids</taxon>
        <taxon>fabids</taxon>
        <taxon>Fabales</taxon>
        <taxon>Fabaceae</taxon>
        <taxon>Papilionoideae</taxon>
        <taxon>50 kb inversion clade</taxon>
        <taxon>genistoids sensu lato</taxon>
        <taxon>core genistoids</taxon>
        <taxon>Crotalarieae</taxon>
        <taxon>Crotalaria</taxon>
    </lineage>
</organism>
<dbReference type="Proteomes" id="UP001372338">
    <property type="component" value="Unassembled WGS sequence"/>
</dbReference>
<evidence type="ECO:0000256" key="1">
    <source>
        <dbReference type="SAM" id="Phobius"/>
    </source>
</evidence>
<sequence length="88" mass="10336">MTLKGLVLKQWQEIEWWFIFIFFCLVKYSLVPLSLFRFLLQLGYSRCFLTDRLFKNKLLLLLLLVPESSSFPCNKTLNSSNHGGTENS</sequence>
<keyword evidence="3" id="KW-1185">Reference proteome</keyword>
<keyword evidence="1" id="KW-1133">Transmembrane helix</keyword>
<proteinExistence type="predicted"/>
<dbReference type="EMBL" id="JAYWIO010000004">
    <property type="protein sequence ID" value="KAK7269531.1"/>
    <property type="molecule type" value="Genomic_DNA"/>
</dbReference>
<accession>A0AAN9IEA2</accession>
<dbReference type="AlphaFoldDB" id="A0AAN9IEA2"/>
<feature type="transmembrane region" description="Helical" evidence="1">
    <location>
        <begin position="16"/>
        <end position="40"/>
    </location>
</feature>
<gene>
    <name evidence="2" type="ORF">RIF29_22262</name>
</gene>
<reference evidence="2 3" key="1">
    <citation type="submission" date="2024-01" db="EMBL/GenBank/DDBJ databases">
        <title>The genomes of 5 underutilized Papilionoideae crops provide insights into root nodulation and disease resistanc.</title>
        <authorList>
            <person name="Yuan L."/>
        </authorList>
    </citation>
    <scope>NUCLEOTIDE SEQUENCE [LARGE SCALE GENOMIC DNA]</scope>
    <source>
        <strain evidence="2">ZHUSHIDOU_FW_LH</strain>
        <tissue evidence="2">Leaf</tissue>
    </source>
</reference>
<keyword evidence="1" id="KW-0812">Transmembrane</keyword>
<name>A0AAN9IEA2_CROPI</name>
<evidence type="ECO:0000313" key="3">
    <source>
        <dbReference type="Proteomes" id="UP001372338"/>
    </source>
</evidence>
<protein>
    <submittedName>
        <fullName evidence="2">Uncharacterized protein</fullName>
    </submittedName>
</protein>
<comment type="caution">
    <text evidence="2">The sequence shown here is derived from an EMBL/GenBank/DDBJ whole genome shotgun (WGS) entry which is preliminary data.</text>
</comment>